<gene>
    <name evidence="2" type="ORF">FHR87_000287</name>
</gene>
<keyword evidence="1" id="KW-0472">Membrane</keyword>
<keyword evidence="1" id="KW-0812">Transmembrane</keyword>
<dbReference type="Proteomes" id="UP000549250">
    <property type="component" value="Unassembled WGS sequence"/>
</dbReference>
<reference evidence="2 3" key="1">
    <citation type="submission" date="2020-08" db="EMBL/GenBank/DDBJ databases">
        <title>Genomic Encyclopedia of Type Strains, Phase III (KMG-III): the genomes of soil and plant-associated and newly described type strains.</title>
        <authorList>
            <person name="Whitman W."/>
        </authorList>
    </citation>
    <scope>NUCLEOTIDE SEQUENCE [LARGE SCALE GENOMIC DNA]</scope>
    <source>
        <strain evidence="2 3">CECT 4462</strain>
    </source>
</reference>
<feature type="transmembrane region" description="Helical" evidence="1">
    <location>
        <begin position="258"/>
        <end position="282"/>
    </location>
</feature>
<feature type="transmembrane region" description="Helical" evidence="1">
    <location>
        <begin position="34"/>
        <end position="52"/>
    </location>
</feature>
<dbReference type="GO" id="GO:0005886">
    <property type="term" value="C:plasma membrane"/>
    <property type="evidence" value="ECO:0007669"/>
    <property type="project" value="UniProtKB-SubCell"/>
</dbReference>
<evidence type="ECO:0000313" key="3">
    <source>
        <dbReference type="Proteomes" id="UP000549250"/>
    </source>
</evidence>
<accession>A0A839SX25</accession>
<feature type="transmembrane region" description="Helical" evidence="1">
    <location>
        <begin position="104"/>
        <end position="128"/>
    </location>
</feature>
<protein>
    <submittedName>
        <fullName evidence="2">Uncharacterized protein</fullName>
    </submittedName>
</protein>
<feature type="transmembrane region" description="Helical" evidence="1">
    <location>
        <begin position="185"/>
        <end position="208"/>
    </location>
</feature>
<comment type="caution">
    <text evidence="2">The sequence shown here is derived from an EMBL/GenBank/DDBJ whole genome shotgun (WGS) entry which is preliminary data.</text>
</comment>
<sequence length="338" mass="37134">MSWQRARYPACQTKAVSPYPATLEEQSMIKRSNAVWTVVGTTAVLLSGYLLYKEIRTISLTELADSLKAISVIHWILAGLSTLGAYAALAWYDRIAMAHLGKKISWWFIALCSFTTYALAHNIGASVFSGAVVRYRAYRSKGMTPQEIGILIVFCSLTFVLGTLLASSVVLLFKPELLNRLISIEPWIAQVIAVILLTLIAFYVLGSIRQKMPLKLWSLSIDYPKLPIVARQLLAGPLELLCAAAIIYFALPAQNNPGYLIVLGIFLASFSLALLSHAPGGLGVLEVTFLAALPEMQKVDVLASLIVFRGLYLLLPFALAIVVVIAFEITQWIERSSK</sequence>
<proteinExistence type="predicted"/>
<dbReference type="AlphaFoldDB" id="A0A839SX25"/>
<keyword evidence="3" id="KW-1185">Reference proteome</keyword>
<evidence type="ECO:0000313" key="2">
    <source>
        <dbReference type="EMBL" id="MBB3101927.1"/>
    </source>
</evidence>
<feature type="transmembrane region" description="Helical" evidence="1">
    <location>
        <begin position="72"/>
        <end position="92"/>
    </location>
</feature>
<evidence type="ECO:0000256" key="1">
    <source>
        <dbReference type="SAM" id="Phobius"/>
    </source>
</evidence>
<name>A0A839SX25_AZOMA</name>
<keyword evidence="1" id="KW-1133">Transmembrane helix</keyword>
<feature type="transmembrane region" description="Helical" evidence="1">
    <location>
        <begin position="148"/>
        <end position="173"/>
    </location>
</feature>
<dbReference type="EMBL" id="JACHXI010000001">
    <property type="protein sequence ID" value="MBB3101927.1"/>
    <property type="molecule type" value="Genomic_DNA"/>
</dbReference>
<organism evidence="2 3">
    <name type="scientific">Azomonas macrocytogenes</name>
    <name type="common">Azotobacter macrocytogenes</name>
    <dbReference type="NCBI Taxonomy" id="69962"/>
    <lineage>
        <taxon>Bacteria</taxon>
        <taxon>Pseudomonadati</taxon>
        <taxon>Pseudomonadota</taxon>
        <taxon>Gammaproteobacteria</taxon>
        <taxon>Pseudomonadales</taxon>
        <taxon>Pseudomonadaceae</taxon>
        <taxon>Azomonas</taxon>
    </lineage>
</organism>
<feature type="transmembrane region" description="Helical" evidence="1">
    <location>
        <begin position="302"/>
        <end position="327"/>
    </location>
</feature>